<dbReference type="Pfam" id="PF02221">
    <property type="entry name" value="E1_DerP2_DerF2"/>
    <property type="match status" value="1"/>
</dbReference>
<evidence type="ECO:0000256" key="3">
    <source>
        <dbReference type="ARBA" id="ARBA00022525"/>
    </source>
</evidence>
<comment type="similarity">
    <text evidence="2">Belongs to the NPC2 family.</text>
</comment>
<proteinExistence type="inferred from homology"/>
<evidence type="ECO:0000313" key="6">
    <source>
        <dbReference type="Proteomes" id="UP000708208"/>
    </source>
</evidence>
<dbReference type="GO" id="GO:0005576">
    <property type="term" value="C:extracellular region"/>
    <property type="evidence" value="ECO:0007669"/>
    <property type="project" value="UniProtKB-SubCell"/>
</dbReference>
<evidence type="ECO:0000259" key="4">
    <source>
        <dbReference type="SMART" id="SM00737"/>
    </source>
</evidence>
<dbReference type="InterPro" id="IPR013830">
    <property type="entry name" value="SGNH_hydro"/>
</dbReference>
<keyword evidence="3" id="KW-0964">Secreted</keyword>
<dbReference type="PANTHER" id="PTHR11852">
    <property type="entry name" value="PLATELET-ACTIVATING FACTOR ACETYLHYDROLASE"/>
    <property type="match status" value="1"/>
</dbReference>
<accession>A0A8J2LLC6</accession>
<evidence type="ECO:0000256" key="2">
    <source>
        <dbReference type="ARBA" id="ARBA00006370"/>
    </source>
</evidence>
<gene>
    <name evidence="5" type="ORF">AFUS01_LOCUS43850</name>
</gene>
<dbReference type="PANTHER" id="PTHR11852:SF0">
    <property type="entry name" value="PLATELET-ACTIVATING FACTOR ACETYLHYDROLASE IB SUBUNIT BETA HOMOLOG"/>
    <property type="match status" value="1"/>
</dbReference>
<evidence type="ECO:0000313" key="5">
    <source>
        <dbReference type="EMBL" id="CAG7834334.1"/>
    </source>
</evidence>
<evidence type="ECO:0000256" key="1">
    <source>
        <dbReference type="ARBA" id="ARBA00004613"/>
    </source>
</evidence>
<name>A0A8J2LLC6_9HEXA</name>
<reference evidence="5" key="1">
    <citation type="submission" date="2021-06" db="EMBL/GenBank/DDBJ databases">
        <authorList>
            <person name="Hodson N. C."/>
            <person name="Mongue J. A."/>
            <person name="Jaron S. K."/>
        </authorList>
    </citation>
    <scope>NUCLEOTIDE SEQUENCE</scope>
</reference>
<dbReference type="FunFam" id="2.60.40.770:FF:000001">
    <property type="entry name" value="NPC intracellular cholesterol transporter 2"/>
    <property type="match status" value="1"/>
</dbReference>
<dbReference type="Proteomes" id="UP000708208">
    <property type="component" value="Unassembled WGS sequence"/>
</dbReference>
<dbReference type="CDD" id="cd01820">
    <property type="entry name" value="PAF_acetylesterase_like"/>
    <property type="match status" value="1"/>
</dbReference>
<comment type="subcellular location">
    <subcellularLocation>
        <location evidence="1">Secreted</location>
    </subcellularLocation>
</comment>
<protein>
    <recommendedName>
        <fullName evidence="4">MD-2-related lipid-recognition domain-containing protein</fullName>
    </recommendedName>
</protein>
<dbReference type="AlphaFoldDB" id="A0A8J2LLC6"/>
<comment type="caution">
    <text evidence="5">The sequence shown here is derived from an EMBL/GenBank/DDBJ whole genome shotgun (WGS) entry which is preliminary data.</text>
</comment>
<dbReference type="Pfam" id="PF13472">
    <property type="entry name" value="Lipase_GDSL_2"/>
    <property type="match status" value="1"/>
</dbReference>
<dbReference type="OrthoDB" id="505607at2759"/>
<organism evidence="5 6">
    <name type="scientific">Allacma fusca</name>
    <dbReference type="NCBI Taxonomy" id="39272"/>
    <lineage>
        <taxon>Eukaryota</taxon>
        <taxon>Metazoa</taxon>
        <taxon>Ecdysozoa</taxon>
        <taxon>Arthropoda</taxon>
        <taxon>Hexapoda</taxon>
        <taxon>Collembola</taxon>
        <taxon>Symphypleona</taxon>
        <taxon>Sminthuridae</taxon>
        <taxon>Allacma</taxon>
    </lineage>
</organism>
<sequence>MHKRFVAEAQEKEPEVVFIGDSNISYLSYTDMWFSHFVPMHSLNFGINSERVEHVLWRVSNGEMDYMSPKAVVVMVGTNNHGCTGEQIAEGITTIVDTIRDKLPQAYILVLTLLPRGEKPNPLRERNALVNSILSKELPKKEKTQLINIDPGFVQADGTISHHDMWDYLHLSKAGYYRAFEPVHELLMQLLSEENEKTPEVSISLQQKLHRGKGDKMQKLITAQLLFLLLGGIYAGDVNFTDCGSRANITELTVTGCTTQPCIFYRGNTYDVRITAIGTYETFTLPYKVTAKIYLVPVTLLKGNACTELAQGSCPVESGKEFIYENKINVLNKFPSMKTKVKALVVDDKGNTVICVGLSVKVK</sequence>
<dbReference type="EMBL" id="CAJVCH010570196">
    <property type="protein sequence ID" value="CAG7834334.1"/>
    <property type="molecule type" value="Genomic_DNA"/>
</dbReference>
<dbReference type="SMART" id="SM00737">
    <property type="entry name" value="ML"/>
    <property type="match status" value="1"/>
</dbReference>
<feature type="domain" description="MD-2-related lipid-recognition" evidence="4">
    <location>
        <begin position="240"/>
        <end position="360"/>
    </location>
</feature>
<keyword evidence="6" id="KW-1185">Reference proteome</keyword>
<dbReference type="InterPro" id="IPR003172">
    <property type="entry name" value="ML_dom"/>
</dbReference>